<accession>A0A1Y1WUG2</accession>
<feature type="transmembrane region" description="Helical" evidence="5">
    <location>
        <begin position="70"/>
        <end position="87"/>
    </location>
</feature>
<gene>
    <name evidence="6" type="ORF">BCR32DRAFT_283444</name>
</gene>
<evidence type="ECO:0000313" key="7">
    <source>
        <dbReference type="Proteomes" id="UP000193944"/>
    </source>
</evidence>
<dbReference type="OrthoDB" id="423534at2759"/>
<keyword evidence="3 5" id="KW-1133">Transmembrane helix</keyword>
<organism evidence="6 7">
    <name type="scientific">Anaeromyces robustus</name>
    <dbReference type="NCBI Taxonomy" id="1754192"/>
    <lineage>
        <taxon>Eukaryota</taxon>
        <taxon>Fungi</taxon>
        <taxon>Fungi incertae sedis</taxon>
        <taxon>Chytridiomycota</taxon>
        <taxon>Chytridiomycota incertae sedis</taxon>
        <taxon>Neocallimastigomycetes</taxon>
        <taxon>Neocallimastigales</taxon>
        <taxon>Neocallimastigaceae</taxon>
        <taxon>Anaeromyces</taxon>
    </lineage>
</organism>
<proteinExistence type="predicted"/>
<keyword evidence="7" id="KW-1185">Reference proteome</keyword>
<protein>
    <recommendedName>
        <fullName evidence="8">COPI associated</fullName>
    </recommendedName>
</protein>
<evidence type="ECO:0000256" key="3">
    <source>
        <dbReference type="ARBA" id="ARBA00022989"/>
    </source>
</evidence>
<dbReference type="Proteomes" id="UP000193944">
    <property type="component" value="Unassembled WGS sequence"/>
</dbReference>
<reference evidence="6 7" key="2">
    <citation type="submission" date="2016-08" db="EMBL/GenBank/DDBJ databases">
        <title>Pervasive Adenine N6-methylation of Active Genes in Fungi.</title>
        <authorList>
            <consortium name="DOE Joint Genome Institute"/>
            <person name="Mondo S.J."/>
            <person name="Dannebaum R.O."/>
            <person name="Kuo R.C."/>
            <person name="Labutti K."/>
            <person name="Haridas S."/>
            <person name="Kuo A."/>
            <person name="Salamov A."/>
            <person name="Ahrendt S.R."/>
            <person name="Lipzen A."/>
            <person name="Sullivan W."/>
            <person name="Andreopoulos W.B."/>
            <person name="Clum A."/>
            <person name="Lindquist E."/>
            <person name="Daum C."/>
            <person name="Ramamoorthy G.K."/>
            <person name="Gryganskyi A."/>
            <person name="Culley D."/>
            <person name="Magnuson J.K."/>
            <person name="James T.Y."/>
            <person name="O'Malley M.A."/>
            <person name="Stajich J.E."/>
            <person name="Spatafora J.W."/>
            <person name="Visel A."/>
            <person name="Grigoriev I.V."/>
        </authorList>
    </citation>
    <scope>NUCLEOTIDE SEQUENCE [LARGE SCALE GENOMIC DNA]</scope>
    <source>
        <strain evidence="6 7">S4</strain>
    </source>
</reference>
<comment type="caution">
    <text evidence="6">The sequence shown here is derived from an EMBL/GenBank/DDBJ whole genome shotgun (WGS) entry which is preliminary data.</text>
</comment>
<sequence>MQKKVIYQIINIITALLIGVCGVLNFISNITDGAFSFSRAIICMYYVAFALLFILIAFREIDIIQTEMHFLYSYFGRGLTYLFIGLSLCTTDISIPTVCSIVIIAVGLVYLVQYFKKAEPEF</sequence>
<feature type="transmembrane region" description="Helical" evidence="5">
    <location>
        <begin position="37"/>
        <end position="58"/>
    </location>
</feature>
<evidence type="ECO:0000313" key="6">
    <source>
        <dbReference type="EMBL" id="ORX77189.1"/>
    </source>
</evidence>
<dbReference type="AlphaFoldDB" id="A0A1Y1WUG2"/>
<comment type="subcellular location">
    <subcellularLocation>
        <location evidence="1">Membrane</location>
        <topology evidence="1">Multi-pass membrane protein</topology>
    </subcellularLocation>
</comment>
<name>A0A1Y1WUG2_9FUNG</name>
<evidence type="ECO:0008006" key="8">
    <source>
        <dbReference type="Google" id="ProtNLM"/>
    </source>
</evidence>
<keyword evidence="4 5" id="KW-0472">Membrane</keyword>
<feature type="transmembrane region" description="Helical" evidence="5">
    <location>
        <begin position="93"/>
        <end position="112"/>
    </location>
</feature>
<evidence type="ECO:0000256" key="4">
    <source>
        <dbReference type="ARBA" id="ARBA00023136"/>
    </source>
</evidence>
<dbReference type="Pfam" id="PF08507">
    <property type="entry name" value="COPI_assoc"/>
    <property type="match status" value="1"/>
</dbReference>
<evidence type="ECO:0000256" key="1">
    <source>
        <dbReference type="ARBA" id="ARBA00004141"/>
    </source>
</evidence>
<dbReference type="EMBL" id="MCFG01000260">
    <property type="protein sequence ID" value="ORX77189.1"/>
    <property type="molecule type" value="Genomic_DNA"/>
</dbReference>
<keyword evidence="2 5" id="KW-0812">Transmembrane</keyword>
<feature type="transmembrane region" description="Helical" evidence="5">
    <location>
        <begin position="12"/>
        <end position="31"/>
    </location>
</feature>
<evidence type="ECO:0000256" key="5">
    <source>
        <dbReference type="SAM" id="Phobius"/>
    </source>
</evidence>
<reference evidence="6 7" key="1">
    <citation type="submission" date="2016-08" db="EMBL/GenBank/DDBJ databases">
        <title>A Parts List for Fungal Cellulosomes Revealed by Comparative Genomics.</title>
        <authorList>
            <consortium name="DOE Joint Genome Institute"/>
            <person name="Haitjema C.H."/>
            <person name="Gilmore S.P."/>
            <person name="Henske J.K."/>
            <person name="Solomon K.V."/>
            <person name="De Groot R."/>
            <person name="Kuo A."/>
            <person name="Mondo S.J."/>
            <person name="Salamov A.A."/>
            <person name="Labutti K."/>
            <person name="Zhao Z."/>
            <person name="Chiniquy J."/>
            <person name="Barry K."/>
            <person name="Brewer H.M."/>
            <person name="Purvine S.O."/>
            <person name="Wright A.T."/>
            <person name="Boxma B."/>
            <person name="Van Alen T."/>
            <person name="Hackstein J.H."/>
            <person name="Baker S.E."/>
            <person name="Grigoriev I.V."/>
            <person name="O'Malley M.A."/>
        </authorList>
    </citation>
    <scope>NUCLEOTIDE SEQUENCE [LARGE SCALE GENOMIC DNA]</scope>
    <source>
        <strain evidence="6 7">S4</strain>
    </source>
</reference>
<dbReference type="PANTHER" id="PTHR28128:SF1">
    <property type="entry name" value="GOLGI APPARATUS MEMBRANE PROTEIN TVP15"/>
    <property type="match status" value="1"/>
</dbReference>
<dbReference type="PANTHER" id="PTHR28128">
    <property type="entry name" value="GOLGI APPARATUS MEMBRANE PROTEIN TVP15"/>
    <property type="match status" value="1"/>
</dbReference>
<dbReference type="GO" id="GO:0016020">
    <property type="term" value="C:membrane"/>
    <property type="evidence" value="ECO:0007669"/>
    <property type="project" value="UniProtKB-SubCell"/>
</dbReference>
<evidence type="ECO:0000256" key="2">
    <source>
        <dbReference type="ARBA" id="ARBA00022692"/>
    </source>
</evidence>
<dbReference type="InterPro" id="IPR013714">
    <property type="entry name" value="Golgi_TVP15"/>
</dbReference>